<dbReference type="Gene3D" id="3.40.630.190">
    <property type="entry name" value="LCP protein"/>
    <property type="match status" value="1"/>
</dbReference>
<keyword evidence="3" id="KW-1133">Transmembrane helix</keyword>
<keyword evidence="3" id="KW-0472">Membrane</keyword>
<proteinExistence type="inferred from homology"/>
<dbReference type="EMBL" id="PVTI01000014">
    <property type="protein sequence ID" value="PRY58035.1"/>
    <property type="molecule type" value="Genomic_DNA"/>
</dbReference>
<dbReference type="PANTHER" id="PTHR33392:SF6">
    <property type="entry name" value="POLYISOPRENYL-TEICHOIC ACID--PEPTIDOGLYCAN TEICHOIC ACID TRANSFERASE TAGU"/>
    <property type="match status" value="1"/>
</dbReference>
<dbReference type="PANTHER" id="PTHR33392">
    <property type="entry name" value="POLYISOPRENYL-TEICHOIC ACID--PEPTIDOGLYCAN TEICHOIC ACID TRANSFERASE TAGU"/>
    <property type="match status" value="1"/>
</dbReference>
<evidence type="ECO:0000313" key="6">
    <source>
        <dbReference type="Proteomes" id="UP000237822"/>
    </source>
</evidence>
<name>A0A2T0UJC1_9MICO</name>
<protein>
    <submittedName>
        <fullName evidence="5">LytR family transcriptional attenuator</fullName>
    </submittedName>
</protein>
<accession>A0A2T0UJC1</accession>
<dbReference type="InterPro" id="IPR050922">
    <property type="entry name" value="LytR/CpsA/Psr_CW_biosynth"/>
</dbReference>
<dbReference type="InterPro" id="IPR004474">
    <property type="entry name" value="LytR_CpsA_psr"/>
</dbReference>
<comment type="similarity">
    <text evidence="1">Belongs to the LytR/CpsA/Psr (LCP) family.</text>
</comment>
<keyword evidence="3" id="KW-0812">Transmembrane</keyword>
<evidence type="ECO:0000256" key="3">
    <source>
        <dbReference type="SAM" id="Phobius"/>
    </source>
</evidence>
<dbReference type="NCBIfam" id="TIGR00350">
    <property type="entry name" value="lytR_cpsA_psr"/>
    <property type="match status" value="1"/>
</dbReference>
<feature type="transmembrane region" description="Helical" evidence="3">
    <location>
        <begin position="49"/>
        <end position="71"/>
    </location>
</feature>
<comment type="caution">
    <text evidence="5">The sequence shown here is derived from an EMBL/GenBank/DDBJ whole genome shotgun (WGS) entry which is preliminary data.</text>
</comment>
<feature type="compositionally biased region" description="Basic and acidic residues" evidence="2">
    <location>
        <begin position="31"/>
        <end position="42"/>
    </location>
</feature>
<dbReference type="Proteomes" id="UP000237822">
    <property type="component" value="Unassembled WGS sequence"/>
</dbReference>
<sequence length="365" mass="39337">MPAARLASSKLAGRHSARTYTGGVLDEFTPEESRASRREERRPRRGRRLLIALASLLALALVGVGGFAVFLNQKVSGNITREKLLPSAAPTEINGTPVPQTGVGQNYLVIGSDARPGESASRADVIVLVHVPADKKAVQLIHFPRDLYVDIPGRSKDKINASYAYGGAPLLVSTMQNLLGIKIDHVAKTDFEGFKNMTDAVGGVRVYAEEASSGGGNGGPYEIKQGWNDLNGDQALAFVRERYELSEGDISRGKRQQAFIKALMLKTLSPEVIANPITLTKFLDAATDNLVVDEKLTVGLMRSEAFSMRGLRSDDVVFITAPFSGYGTAPNGGSIDIVDEKQMAELGTRLRTDTMDDYADGRVTP</sequence>
<keyword evidence="6" id="KW-1185">Reference proteome</keyword>
<organism evidence="5 6">
    <name type="scientific">Knoellia remsis</name>
    <dbReference type="NCBI Taxonomy" id="407159"/>
    <lineage>
        <taxon>Bacteria</taxon>
        <taxon>Bacillati</taxon>
        <taxon>Actinomycetota</taxon>
        <taxon>Actinomycetes</taxon>
        <taxon>Micrococcales</taxon>
        <taxon>Intrasporangiaceae</taxon>
        <taxon>Knoellia</taxon>
    </lineage>
</organism>
<evidence type="ECO:0000259" key="4">
    <source>
        <dbReference type="Pfam" id="PF03816"/>
    </source>
</evidence>
<feature type="domain" description="Cell envelope-related transcriptional attenuator" evidence="4">
    <location>
        <begin position="122"/>
        <end position="267"/>
    </location>
</feature>
<dbReference type="AlphaFoldDB" id="A0A2T0UJC1"/>
<evidence type="ECO:0000256" key="1">
    <source>
        <dbReference type="ARBA" id="ARBA00006068"/>
    </source>
</evidence>
<evidence type="ECO:0000256" key="2">
    <source>
        <dbReference type="SAM" id="MobiDB-lite"/>
    </source>
</evidence>
<dbReference type="Pfam" id="PF03816">
    <property type="entry name" value="LytR_cpsA_psr"/>
    <property type="match status" value="1"/>
</dbReference>
<evidence type="ECO:0000313" key="5">
    <source>
        <dbReference type="EMBL" id="PRY58035.1"/>
    </source>
</evidence>
<gene>
    <name evidence="5" type="ORF">BCF74_11466</name>
</gene>
<reference evidence="5 6" key="1">
    <citation type="submission" date="2018-03" db="EMBL/GenBank/DDBJ databases">
        <title>Genomic Encyclopedia of Archaeal and Bacterial Type Strains, Phase II (KMG-II): from individual species to whole genera.</title>
        <authorList>
            <person name="Goeker M."/>
        </authorList>
    </citation>
    <scope>NUCLEOTIDE SEQUENCE [LARGE SCALE GENOMIC DNA]</scope>
    <source>
        <strain evidence="5 6">ATCC BAA-1496</strain>
    </source>
</reference>
<feature type="region of interest" description="Disordered" evidence="2">
    <location>
        <begin position="22"/>
        <end position="42"/>
    </location>
</feature>